<accession>A0ABQ1WM92</accession>
<protein>
    <submittedName>
        <fullName evidence="8">Cytochrome P450</fullName>
    </submittedName>
</protein>
<evidence type="ECO:0000313" key="8">
    <source>
        <dbReference type="EMBL" id="GGG34846.1"/>
    </source>
</evidence>
<keyword evidence="4 7" id="KW-0560">Oxidoreductase</keyword>
<dbReference type="Gene3D" id="1.10.630.10">
    <property type="entry name" value="Cytochrome P450"/>
    <property type="match status" value="1"/>
</dbReference>
<name>A0ABQ1WM92_9BACT</name>
<evidence type="ECO:0000313" key="9">
    <source>
        <dbReference type="Proteomes" id="UP000601361"/>
    </source>
</evidence>
<evidence type="ECO:0000256" key="3">
    <source>
        <dbReference type="ARBA" id="ARBA00022723"/>
    </source>
</evidence>
<evidence type="ECO:0000256" key="6">
    <source>
        <dbReference type="ARBA" id="ARBA00023033"/>
    </source>
</evidence>
<dbReference type="PRINTS" id="PR00385">
    <property type="entry name" value="P450"/>
</dbReference>
<sequence>MSTPVLPAPEAPVAPFPWIPRWRTLLTSLAMARDPIGNLNRAHAAGGDTVGLHLGGIRPCYVTRDPAFVQHILQKNHRRYLKSDLTHGLIRYIGRGLLTNEGADWLRQRRLIQPGFHRQRLTGLTRLMQAAAEDWTQELRELTATGPALVDIHEAMTRVAFRIISQATFGTSMSDAERDRLSDVLTQIQAFYVRTIRQPYLRPWLQGTGSYRRHEALSQELRELVRGYIRQRQAAGPAAATHDDLLQMLLDARYEDTGEPMTEERLVDEANILLLAGHETSANALSWLFYLLATHPEAAARIREERRAAGLAERPPRFEELGQLPYSMQVIQETMRLYPPAWILDRVALEDDEFQGHPIPKGTLFSLYVYGLHRHPDLWPEPNAFRPERFAPGAQPAVPAYGYLPFGGGPRLCIGNHFALTEIQLVLLETLRHFTLEPASGAAVVPVPLVTLRPQEGVILRFTRLT</sequence>
<dbReference type="EMBL" id="BMGS01000002">
    <property type="protein sequence ID" value="GGG34846.1"/>
    <property type="molecule type" value="Genomic_DNA"/>
</dbReference>
<keyword evidence="2 7" id="KW-0349">Heme</keyword>
<dbReference type="InterPro" id="IPR001128">
    <property type="entry name" value="Cyt_P450"/>
</dbReference>
<keyword evidence="9" id="KW-1185">Reference proteome</keyword>
<dbReference type="PROSITE" id="PS00086">
    <property type="entry name" value="CYTOCHROME_P450"/>
    <property type="match status" value="1"/>
</dbReference>
<reference evidence="9" key="1">
    <citation type="journal article" date="2019" name="Int. J. Syst. Evol. Microbiol.">
        <title>The Global Catalogue of Microorganisms (GCM) 10K type strain sequencing project: providing services to taxonomists for standard genome sequencing and annotation.</title>
        <authorList>
            <consortium name="The Broad Institute Genomics Platform"/>
            <consortium name="The Broad Institute Genome Sequencing Center for Infectious Disease"/>
            <person name="Wu L."/>
            <person name="Ma J."/>
        </authorList>
    </citation>
    <scope>NUCLEOTIDE SEQUENCE [LARGE SCALE GENOMIC DNA]</scope>
    <source>
        <strain evidence="9">CGMCC 1.12990</strain>
    </source>
</reference>
<dbReference type="SUPFAM" id="SSF48264">
    <property type="entry name" value="Cytochrome P450"/>
    <property type="match status" value="1"/>
</dbReference>
<evidence type="ECO:0000256" key="4">
    <source>
        <dbReference type="ARBA" id="ARBA00023002"/>
    </source>
</evidence>
<keyword evidence="3 7" id="KW-0479">Metal-binding</keyword>
<keyword evidence="5 7" id="KW-0408">Iron</keyword>
<dbReference type="PANTHER" id="PTHR24291">
    <property type="entry name" value="CYTOCHROME P450 FAMILY 4"/>
    <property type="match status" value="1"/>
</dbReference>
<dbReference type="Pfam" id="PF00067">
    <property type="entry name" value="p450"/>
    <property type="match status" value="1"/>
</dbReference>
<evidence type="ECO:0000256" key="1">
    <source>
        <dbReference type="ARBA" id="ARBA00010617"/>
    </source>
</evidence>
<evidence type="ECO:0000256" key="2">
    <source>
        <dbReference type="ARBA" id="ARBA00022617"/>
    </source>
</evidence>
<gene>
    <name evidence="8" type="ORF">GCM10011378_09040</name>
</gene>
<dbReference type="InterPro" id="IPR050196">
    <property type="entry name" value="Cytochrome_P450_Monoox"/>
</dbReference>
<dbReference type="InterPro" id="IPR036396">
    <property type="entry name" value="Cyt_P450_sf"/>
</dbReference>
<comment type="caution">
    <text evidence="8">The sequence shown here is derived from an EMBL/GenBank/DDBJ whole genome shotgun (WGS) entry which is preliminary data.</text>
</comment>
<evidence type="ECO:0000256" key="7">
    <source>
        <dbReference type="RuleBase" id="RU000461"/>
    </source>
</evidence>
<dbReference type="InterPro" id="IPR002403">
    <property type="entry name" value="Cyt_P450_E_grp-IV"/>
</dbReference>
<evidence type="ECO:0000256" key="5">
    <source>
        <dbReference type="ARBA" id="ARBA00023004"/>
    </source>
</evidence>
<dbReference type="PANTHER" id="PTHR24291:SF50">
    <property type="entry name" value="BIFUNCTIONAL ALBAFLAVENONE MONOOXYGENASE_TERPENE SYNTHASE"/>
    <property type="match status" value="1"/>
</dbReference>
<comment type="similarity">
    <text evidence="1 7">Belongs to the cytochrome P450 family.</text>
</comment>
<dbReference type="InterPro" id="IPR017972">
    <property type="entry name" value="Cyt_P450_CS"/>
</dbReference>
<keyword evidence="6 7" id="KW-0503">Monooxygenase</keyword>
<dbReference type="PRINTS" id="PR00465">
    <property type="entry name" value="EP450IV"/>
</dbReference>
<organism evidence="8 9">
    <name type="scientific">Hymenobacter glacieicola</name>
    <dbReference type="NCBI Taxonomy" id="1562124"/>
    <lineage>
        <taxon>Bacteria</taxon>
        <taxon>Pseudomonadati</taxon>
        <taxon>Bacteroidota</taxon>
        <taxon>Cytophagia</taxon>
        <taxon>Cytophagales</taxon>
        <taxon>Hymenobacteraceae</taxon>
        <taxon>Hymenobacter</taxon>
    </lineage>
</organism>
<dbReference type="Proteomes" id="UP000601361">
    <property type="component" value="Unassembled WGS sequence"/>
</dbReference>
<dbReference type="RefSeq" id="WP_188556625.1">
    <property type="nucleotide sequence ID" value="NZ_BMGS01000002.1"/>
</dbReference>
<proteinExistence type="inferred from homology"/>